<dbReference type="Proteomes" id="UP000279994">
    <property type="component" value="Unassembled WGS sequence"/>
</dbReference>
<sequence length="598" mass="60155">MAVSWNPDDVRQGRHLDPSDDYNRSASGTMSVTYSVSGTGSLDASSEGLGTLSIGFGPVSLTASGTCDLKTSGAAYTCHLESSSVDLFDLGSAALGTPYVHGKMVADVTVTPDQLATLRTASAGGQTLGTNALNLPEGAVVDPLLVGCKTGTGDSLSYALGDFSASPGLHVVSSVELSAGVIIPNPITAIPGIYVELASDTFPVATTNTSVTMAGPGGSVDMGAIKPNNIAPTLGAVSAPDGVEGSPIQFSTSATGPCAAGGTYTWDFGDGGNGHTATPQHTYADNGVYTGQVVFTDSTGLTDTEDFTVHVSNAAPNVTVVPGAPVTVAWGKPLTLKAQAVDPGAADQSTLTYDWDFADGDSIDNGGPSESHSWTTPGDRAPTVNVCDKDGACTLKTFTVHVRTHATTLAYTGPQAAAYSSTSTLTASLQDEFGTPINNAPVAFSVDGTVVGTALTNGSGHASLDYVVTRTAGSHTVSAAYAGSSLYDADTSATTPFTVSAMASTITYTGGLTGAPNKATAVSAKVLDALGRPLAGYPVTIVIGSQSMTATTNSSGVASGQIVLNQKPGYYPLTASWAGDAGKYLGASTSAQFSLNKK</sequence>
<dbReference type="SMART" id="SM00089">
    <property type="entry name" value="PKD"/>
    <property type="match status" value="2"/>
</dbReference>
<dbReference type="EMBL" id="RJSF01000003">
    <property type="protein sequence ID" value="RNM17302.1"/>
    <property type="molecule type" value="Genomic_DNA"/>
</dbReference>
<dbReference type="CDD" id="cd00146">
    <property type="entry name" value="PKD"/>
    <property type="match status" value="2"/>
</dbReference>
<feature type="region of interest" description="Disordered" evidence="2">
    <location>
        <begin position="1"/>
        <end position="24"/>
    </location>
</feature>
<evidence type="ECO:0000259" key="4">
    <source>
        <dbReference type="PROSITE" id="PS51127"/>
    </source>
</evidence>
<feature type="domain" description="PKD" evidence="3">
    <location>
        <begin position="231"/>
        <end position="316"/>
    </location>
</feature>
<evidence type="ECO:0000259" key="3">
    <source>
        <dbReference type="PROSITE" id="PS50093"/>
    </source>
</evidence>
<dbReference type="Pfam" id="PF18911">
    <property type="entry name" value="PKD_4"/>
    <property type="match status" value="2"/>
</dbReference>
<dbReference type="SMART" id="SM00634">
    <property type="entry name" value="BID_1"/>
    <property type="match status" value="2"/>
</dbReference>
<dbReference type="InterPro" id="IPR022409">
    <property type="entry name" value="PKD/Chitinase_dom"/>
</dbReference>
<comment type="similarity">
    <text evidence="1">Belongs to the intimin/invasin family.</text>
</comment>
<gene>
    <name evidence="5" type="ORF">EFL26_00470</name>
</gene>
<reference evidence="5 6" key="1">
    <citation type="submission" date="2018-11" db="EMBL/GenBank/DDBJ databases">
        <authorList>
            <person name="Li F."/>
        </authorList>
    </citation>
    <scope>NUCLEOTIDE SEQUENCE [LARGE SCALE GENOMIC DNA]</scope>
    <source>
        <strain evidence="5 6">Gsoil 818</strain>
    </source>
</reference>
<dbReference type="InterPro" id="IPR032109">
    <property type="entry name" value="Big_3_5"/>
</dbReference>
<feature type="domain" description="PKD" evidence="3">
    <location>
        <begin position="349"/>
        <end position="409"/>
    </location>
</feature>
<comment type="caution">
    <text evidence="5">The sequence shown here is derived from an EMBL/GenBank/DDBJ whole genome shotgun (WGS) entry which is preliminary data.</text>
</comment>
<accession>A0A3N0GYX1</accession>
<dbReference type="PROSITE" id="PS51127">
    <property type="entry name" value="BIG1"/>
    <property type="match status" value="1"/>
</dbReference>
<evidence type="ECO:0000313" key="6">
    <source>
        <dbReference type="Proteomes" id="UP000279994"/>
    </source>
</evidence>
<name>A0A3N0GYX1_9ACTN</name>
<dbReference type="InterPro" id="IPR003344">
    <property type="entry name" value="Big_1_dom"/>
</dbReference>
<dbReference type="Gene3D" id="2.60.40.10">
    <property type="entry name" value="Immunoglobulins"/>
    <property type="match status" value="4"/>
</dbReference>
<evidence type="ECO:0000256" key="2">
    <source>
        <dbReference type="SAM" id="MobiDB-lite"/>
    </source>
</evidence>
<organism evidence="5 6">
    <name type="scientific">Nocardioides pocheonensis</name>
    <dbReference type="NCBI Taxonomy" id="661485"/>
    <lineage>
        <taxon>Bacteria</taxon>
        <taxon>Bacillati</taxon>
        <taxon>Actinomycetota</taxon>
        <taxon>Actinomycetes</taxon>
        <taxon>Propionibacteriales</taxon>
        <taxon>Nocardioidaceae</taxon>
        <taxon>Nocardioides</taxon>
    </lineage>
</organism>
<dbReference type="InterPro" id="IPR035986">
    <property type="entry name" value="PKD_dom_sf"/>
</dbReference>
<dbReference type="InterPro" id="IPR013783">
    <property type="entry name" value="Ig-like_fold"/>
</dbReference>
<dbReference type="SUPFAM" id="SSF49373">
    <property type="entry name" value="Invasin/intimin cell-adhesion fragments"/>
    <property type="match status" value="2"/>
</dbReference>
<feature type="domain" description="Big-1" evidence="4">
    <location>
        <begin position="406"/>
        <end position="509"/>
    </location>
</feature>
<dbReference type="OrthoDB" id="9802683at2"/>
<proteinExistence type="inferred from homology"/>
<dbReference type="GO" id="GO:0005975">
    <property type="term" value="P:carbohydrate metabolic process"/>
    <property type="evidence" value="ECO:0007669"/>
    <property type="project" value="UniProtKB-ARBA"/>
</dbReference>
<dbReference type="InterPro" id="IPR008964">
    <property type="entry name" value="Invasin/intimin_cell_adhesion"/>
</dbReference>
<dbReference type="InterPro" id="IPR000601">
    <property type="entry name" value="PKD_dom"/>
</dbReference>
<protein>
    <submittedName>
        <fullName evidence="5">PKD domain-containing protein</fullName>
    </submittedName>
</protein>
<evidence type="ECO:0000256" key="1">
    <source>
        <dbReference type="ARBA" id="ARBA00010116"/>
    </source>
</evidence>
<dbReference type="Pfam" id="PF16640">
    <property type="entry name" value="Big_3_5"/>
    <property type="match status" value="1"/>
</dbReference>
<keyword evidence="6" id="KW-1185">Reference proteome</keyword>
<dbReference type="PROSITE" id="PS50093">
    <property type="entry name" value="PKD"/>
    <property type="match status" value="2"/>
</dbReference>
<feature type="compositionally biased region" description="Basic and acidic residues" evidence="2">
    <location>
        <begin position="8"/>
        <end position="23"/>
    </location>
</feature>
<dbReference type="AlphaFoldDB" id="A0A3N0GYX1"/>
<evidence type="ECO:0000313" key="5">
    <source>
        <dbReference type="EMBL" id="RNM17302.1"/>
    </source>
</evidence>
<dbReference type="SUPFAM" id="SSF49299">
    <property type="entry name" value="PKD domain"/>
    <property type="match status" value="2"/>
</dbReference>